<comment type="caution">
    <text evidence="10">The sequence shown here is derived from an EMBL/GenBank/DDBJ whole genome shotgun (WGS) entry which is preliminary data.</text>
</comment>
<name>A0ABS7GAL1_9BACT</name>
<dbReference type="CDD" id="cd02135">
    <property type="entry name" value="YdjA-like"/>
    <property type="match status" value="1"/>
</dbReference>
<evidence type="ECO:0000256" key="3">
    <source>
        <dbReference type="ARBA" id="ARBA00022630"/>
    </source>
</evidence>
<evidence type="ECO:0000256" key="8">
    <source>
        <dbReference type="PIRNR" id="PIRNR000232"/>
    </source>
</evidence>
<dbReference type="InterPro" id="IPR052530">
    <property type="entry name" value="NAD(P)H_nitroreductase"/>
</dbReference>
<sequence>MENGNLTSIIRQRRNIKPASMNGKRIPDEQVRELLELADWAPTHGYTEPWHFVVFSGEGVKGFCQSHADIYQANTPADKFSQSTYEKLQQQGDLASHVIAICMKRGTKPAIPELEEIAAVACATQNMWLGATEKGIAGYWGSGGMTFHPAMKEYLELGEADKVLGFFYLGYTDEEIPAGKRLKPAEEKFRWRS</sequence>
<dbReference type="Gene3D" id="3.40.109.10">
    <property type="entry name" value="NADH Oxidase"/>
    <property type="match status" value="1"/>
</dbReference>
<comment type="cofactor">
    <cofactor evidence="1 8">
        <name>FMN</name>
        <dbReference type="ChEBI" id="CHEBI:58210"/>
    </cofactor>
</comment>
<dbReference type="InterPro" id="IPR029479">
    <property type="entry name" value="Nitroreductase"/>
</dbReference>
<dbReference type="InterPro" id="IPR000415">
    <property type="entry name" value="Nitroreductase-like"/>
</dbReference>
<feature type="domain" description="Nitroreductase" evidence="9">
    <location>
        <begin position="10"/>
        <end position="171"/>
    </location>
</feature>
<evidence type="ECO:0000256" key="2">
    <source>
        <dbReference type="ARBA" id="ARBA00007118"/>
    </source>
</evidence>
<dbReference type="RefSeq" id="WP_220249493.1">
    <property type="nucleotide sequence ID" value="NZ_JAICCF010000001.1"/>
</dbReference>
<keyword evidence="3 8" id="KW-0285">Flavoprotein</keyword>
<dbReference type="SUPFAM" id="SSF55469">
    <property type="entry name" value="FMN-dependent nitroreductase-like"/>
    <property type="match status" value="1"/>
</dbReference>
<dbReference type="InterPro" id="IPR026021">
    <property type="entry name" value="YdjA-like"/>
</dbReference>
<keyword evidence="5 8" id="KW-0521">NADP</keyword>
<dbReference type="EC" id="1.-.-.-" evidence="8"/>
<evidence type="ECO:0000259" key="9">
    <source>
        <dbReference type="Pfam" id="PF00881"/>
    </source>
</evidence>
<evidence type="ECO:0000256" key="4">
    <source>
        <dbReference type="ARBA" id="ARBA00022643"/>
    </source>
</evidence>
<gene>
    <name evidence="10" type="ORF">K1Y79_08220</name>
</gene>
<dbReference type="PANTHER" id="PTHR43821:SF1">
    <property type="entry name" value="NAD(P)H NITROREDUCTASE YDJA-RELATED"/>
    <property type="match status" value="1"/>
</dbReference>
<evidence type="ECO:0000256" key="1">
    <source>
        <dbReference type="ARBA" id="ARBA00001917"/>
    </source>
</evidence>
<proteinExistence type="inferred from homology"/>
<protein>
    <recommendedName>
        <fullName evidence="8">Putative NAD(P)H nitroreductase</fullName>
        <ecNumber evidence="8">1.-.-.-</ecNumber>
    </recommendedName>
</protein>
<reference evidence="10 11" key="1">
    <citation type="submission" date="2021-08" db="EMBL/GenBank/DDBJ databases">
        <title>The genome sequence of Chitinophaga sp. B61.</title>
        <authorList>
            <person name="Zhang X."/>
        </authorList>
    </citation>
    <scope>NUCLEOTIDE SEQUENCE [LARGE SCALE GENOMIC DNA]</scope>
    <source>
        <strain evidence="10 11">B61</strain>
    </source>
</reference>
<evidence type="ECO:0000313" key="10">
    <source>
        <dbReference type="EMBL" id="MBW8684315.1"/>
    </source>
</evidence>
<accession>A0ABS7GAL1</accession>
<keyword evidence="7 8" id="KW-0520">NAD</keyword>
<dbReference type="PANTHER" id="PTHR43821">
    <property type="entry name" value="NAD(P)H NITROREDUCTASE YDJA-RELATED"/>
    <property type="match status" value="1"/>
</dbReference>
<keyword evidence="4 8" id="KW-0288">FMN</keyword>
<dbReference type="PIRSF" id="PIRSF000232">
    <property type="entry name" value="YdjA"/>
    <property type="match status" value="1"/>
</dbReference>
<dbReference type="Pfam" id="PF00881">
    <property type="entry name" value="Nitroreductase"/>
    <property type="match status" value="1"/>
</dbReference>
<evidence type="ECO:0000256" key="7">
    <source>
        <dbReference type="ARBA" id="ARBA00023027"/>
    </source>
</evidence>
<dbReference type="Proteomes" id="UP000812961">
    <property type="component" value="Unassembled WGS sequence"/>
</dbReference>
<dbReference type="EMBL" id="JAICCF010000001">
    <property type="protein sequence ID" value="MBW8684315.1"/>
    <property type="molecule type" value="Genomic_DNA"/>
</dbReference>
<evidence type="ECO:0000256" key="6">
    <source>
        <dbReference type="ARBA" id="ARBA00023002"/>
    </source>
</evidence>
<keyword evidence="11" id="KW-1185">Reference proteome</keyword>
<evidence type="ECO:0000256" key="5">
    <source>
        <dbReference type="ARBA" id="ARBA00022857"/>
    </source>
</evidence>
<comment type="similarity">
    <text evidence="2 8">Belongs to the nitroreductase family.</text>
</comment>
<keyword evidence="6 8" id="KW-0560">Oxidoreductase</keyword>
<evidence type="ECO:0000313" key="11">
    <source>
        <dbReference type="Proteomes" id="UP000812961"/>
    </source>
</evidence>
<organism evidence="10 11">
    <name type="scientific">Chitinophaga rhizophila</name>
    <dbReference type="NCBI Taxonomy" id="2866212"/>
    <lineage>
        <taxon>Bacteria</taxon>
        <taxon>Pseudomonadati</taxon>
        <taxon>Bacteroidota</taxon>
        <taxon>Chitinophagia</taxon>
        <taxon>Chitinophagales</taxon>
        <taxon>Chitinophagaceae</taxon>
        <taxon>Chitinophaga</taxon>
    </lineage>
</organism>